<comment type="caution">
    <text evidence="2">The sequence shown here is derived from an EMBL/GenBank/DDBJ whole genome shotgun (WGS) entry which is preliminary data.</text>
</comment>
<feature type="compositionally biased region" description="Polar residues" evidence="1">
    <location>
        <begin position="8"/>
        <end position="23"/>
    </location>
</feature>
<accession>A0A8H4VNK1</accession>
<feature type="region of interest" description="Disordered" evidence="1">
    <location>
        <begin position="1"/>
        <end position="23"/>
    </location>
</feature>
<reference evidence="2 3" key="1">
    <citation type="submission" date="2020-03" db="EMBL/GenBank/DDBJ databases">
        <title>Draft Genome Sequence of Cudoniella acicularis.</title>
        <authorList>
            <person name="Buettner E."/>
            <person name="Kellner H."/>
        </authorList>
    </citation>
    <scope>NUCLEOTIDE SEQUENCE [LARGE SCALE GENOMIC DNA]</scope>
    <source>
        <strain evidence="2 3">DSM 108380</strain>
    </source>
</reference>
<sequence length="639" mass="72355">MSAKDQKPTTIPNGKTPNNKSINNLPPELLYPILQTVYVQEEKSLRICRCSRPTTPYRHVQKTDLAHLVANTLVLRSVCHAFHQWAMVEVLSIFPSLSHPHGKEIEVDFSSFALLQNKLGESTASGLVTRLLKDFPGLSRNEGGRGLTIYLGDPGAVGNIKEVEAMLSAVNSTNIPSEIPLKIFTGVSFWDLDYYSREEIPTCELERLLFLQRGGKDVKSPGQVPNLIEYMISIPIDICRDIYEEDQQLYASLISKLSFADSNPPTPTPASKIHIPLSAICALSTGKKASTLSKCTALVLRDFHHDYDAITNATYSLIYSKWDLKKRATIAKAYKKSFETDTIFPRHFTASVKSRFEANKFCKWSDHVSKEGFPLLTNMKYIEFRRRGLGRNSQEGNARPIWPPLYDAAIQKFSPLFGAKLETVVFIGKDLPPGEILEGLLGLKETLGTFICRSETGRSSWENPLDYPATKDPFCKILRQFKNLRILDVEAPVCEEVFADDEGDLGKGKVLPIQRSWILRTLSRPRLETDTCCCNHSTTPTNQFQHPHPFPNRDLNLKSLSPRDKLVISCQAWRDRHQEKTQETLADWDVEIHISNCCDRAAGMVIMPLKRPCMQRKMWYKGHGEVVHVYQEYSDPRLL</sequence>
<evidence type="ECO:0000313" key="2">
    <source>
        <dbReference type="EMBL" id="KAF4614369.1"/>
    </source>
</evidence>
<gene>
    <name evidence="2" type="ORF">G7Y89_g15368</name>
</gene>
<proteinExistence type="predicted"/>
<dbReference type="AlphaFoldDB" id="A0A8H4VNK1"/>
<dbReference type="OrthoDB" id="10680337at2759"/>
<evidence type="ECO:0000256" key="1">
    <source>
        <dbReference type="SAM" id="MobiDB-lite"/>
    </source>
</evidence>
<dbReference type="Proteomes" id="UP000566819">
    <property type="component" value="Unassembled WGS sequence"/>
</dbReference>
<organism evidence="2 3">
    <name type="scientific">Cudoniella acicularis</name>
    <dbReference type="NCBI Taxonomy" id="354080"/>
    <lineage>
        <taxon>Eukaryota</taxon>
        <taxon>Fungi</taxon>
        <taxon>Dikarya</taxon>
        <taxon>Ascomycota</taxon>
        <taxon>Pezizomycotina</taxon>
        <taxon>Leotiomycetes</taxon>
        <taxon>Helotiales</taxon>
        <taxon>Tricladiaceae</taxon>
        <taxon>Cudoniella</taxon>
    </lineage>
</organism>
<name>A0A8H4VNK1_9HELO</name>
<keyword evidence="3" id="KW-1185">Reference proteome</keyword>
<evidence type="ECO:0000313" key="3">
    <source>
        <dbReference type="Proteomes" id="UP000566819"/>
    </source>
</evidence>
<dbReference type="EMBL" id="JAAMPI010002360">
    <property type="protein sequence ID" value="KAF4614369.1"/>
    <property type="molecule type" value="Genomic_DNA"/>
</dbReference>
<protein>
    <submittedName>
        <fullName evidence="2">Uncharacterized protein</fullName>
    </submittedName>
</protein>